<dbReference type="InterPro" id="IPR055568">
    <property type="entry name" value="DUF7144"/>
</dbReference>
<feature type="transmembrane region" description="Helical" evidence="2">
    <location>
        <begin position="127"/>
        <end position="144"/>
    </location>
</feature>
<organism evidence="4 5">
    <name type="scientific">Prauserella cavernicola</name>
    <dbReference type="NCBI Taxonomy" id="2800127"/>
    <lineage>
        <taxon>Bacteria</taxon>
        <taxon>Bacillati</taxon>
        <taxon>Actinomycetota</taxon>
        <taxon>Actinomycetes</taxon>
        <taxon>Pseudonocardiales</taxon>
        <taxon>Pseudonocardiaceae</taxon>
        <taxon>Prauserella</taxon>
    </lineage>
</organism>
<reference evidence="4" key="1">
    <citation type="submission" date="2020-12" db="EMBL/GenBank/DDBJ databases">
        <title>Prauserella sp. ASG 168, a novel actinomycete isolated from cave rock.</title>
        <authorList>
            <person name="Suriyachadkun C."/>
        </authorList>
    </citation>
    <scope>NUCLEOTIDE SEQUENCE</scope>
    <source>
        <strain evidence="4">ASG 168</strain>
    </source>
</reference>
<keyword evidence="2" id="KW-0812">Transmembrane</keyword>
<sequence length="156" mass="16863">MRLHSRSGASTATEVPPTRKAPEETGSRSVWTNWIAFAAVLMVVTGAFNVISGLVALLNDDYYRLGSQGLLVFNLTAWGWINLILGGLVLLTGLALFSGAEWAGISAVFLLALNALAMLAFLPAQPVWGVIIIVLDVVIIYALVAHGDDARERQWW</sequence>
<keyword evidence="2" id="KW-0472">Membrane</keyword>
<dbReference type="RefSeq" id="WP_200321127.1">
    <property type="nucleotide sequence ID" value="NZ_JAENJH010000005.1"/>
</dbReference>
<comment type="caution">
    <text evidence="4">The sequence shown here is derived from an EMBL/GenBank/DDBJ whole genome shotgun (WGS) entry which is preliminary data.</text>
</comment>
<dbReference type="Proteomes" id="UP000635245">
    <property type="component" value="Unassembled WGS sequence"/>
</dbReference>
<evidence type="ECO:0000256" key="2">
    <source>
        <dbReference type="SAM" id="Phobius"/>
    </source>
</evidence>
<protein>
    <recommendedName>
        <fullName evidence="3">DUF7144 domain-containing protein</fullName>
    </recommendedName>
</protein>
<evidence type="ECO:0000256" key="1">
    <source>
        <dbReference type="SAM" id="MobiDB-lite"/>
    </source>
</evidence>
<dbReference type="AlphaFoldDB" id="A0A934QUX5"/>
<evidence type="ECO:0000259" key="3">
    <source>
        <dbReference type="Pfam" id="PF23636"/>
    </source>
</evidence>
<dbReference type="EMBL" id="JAENJH010000005">
    <property type="protein sequence ID" value="MBK1787026.1"/>
    <property type="molecule type" value="Genomic_DNA"/>
</dbReference>
<feature type="region of interest" description="Disordered" evidence="1">
    <location>
        <begin position="1"/>
        <end position="25"/>
    </location>
</feature>
<feature type="transmembrane region" description="Helical" evidence="2">
    <location>
        <begin position="77"/>
        <end position="97"/>
    </location>
</feature>
<keyword evidence="2" id="KW-1133">Transmembrane helix</keyword>
<accession>A0A934QUX5</accession>
<feature type="transmembrane region" description="Helical" evidence="2">
    <location>
        <begin position="102"/>
        <end position="121"/>
    </location>
</feature>
<feature type="domain" description="DUF7144" evidence="3">
    <location>
        <begin position="34"/>
        <end position="147"/>
    </location>
</feature>
<evidence type="ECO:0000313" key="4">
    <source>
        <dbReference type="EMBL" id="MBK1787026.1"/>
    </source>
</evidence>
<keyword evidence="5" id="KW-1185">Reference proteome</keyword>
<feature type="transmembrane region" description="Helical" evidence="2">
    <location>
        <begin position="34"/>
        <end position="57"/>
    </location>
</feature>
<proteinExistence type="predicted"/>
<dbReference type="Pfam" id="PF23636">
    <property type="entry name" value="DUF7144"/>
    <property type="match status" value="1"/>
</dbReference>
<evidence type="ECO:0000313" key="5">
    <source>
        <dbReference type="Proteomes" id="UP000635245"/>
    </source>
</evidence>
<gene>
    <name evidence="4" type="ORF">JHE00_22095</name>
</gene>
<name>A0A934QUX5_9PSEU</name>